<accession>A0A1R3KTJ2</accession>
<organism evidence="1 2">
    <name type="scientific">Corchorus olitorius</name>
    <dbReference type="NCBI Taxonomy" id="93759"/>
    <lineage>
        <taxon>Eukaryota</taxon>
        <taxon>Viridiplantae</taxon>
        <taxon>Streptophyta</taxon>
        <taxon>Embryophyta</taxon>
        <taxon>Tracheophyta</taxon>
        <taxon>Spermatophyta</taxon>
        <taxon>Magnoliopsida</taxon>
        <taxon>eudicotyledons</taxon>
        <taxon>Gunneridae</taxon>
        <taxon>Pentapetalae</taxon>
        <taxon>rosids</taxon>
        <taxon>malvids</taxon>
        <taxon>Malvales</taxon>
        <taxon>Malvaceae</taxon>
        <taxon>Grewioideae</taxon>
        <taxon>Apeibeae</taxon>
        <taxon>Corchorus</taxon>
    </lineage>
</organism>
<dbReference type="Proteomes" id="UP000187203">
    <property type="component" value="Unassembled WGS sequence"/>
</dbReference>
<protein>
    <submittedName>
        <fullName evidence="1">Hsp70 nucleotide exchange factor FES1-like protein</fullName>
    </submittedName>
</protein>
<reference evidence="2" key="1">
    <citation type="submission" date="2013-09" db="EMBL/GenBank/DDBJ databases">
        <title>Corchorus olitorius genome sequencing.</title>
        <authorList>
            <person name="Alam M."/>
            <person name="Haque M.S."/>
            <person name="Islam M.S."/>
            <person name="Emdad E.M."/>
            <person name="Islam M.M."/>
            <person name="Ahmed B."/>
            <person name="Halim A."/>
            <person name="Hossen Q.M.M."/>
            <person name="Hossain M.Z."/>
            <person name="Ahmed R."/>
            <person name="Khan M.M."/>
            <person name="Islam R."/>
            <person name="Rashid M.M."/>
            <person name="Khan S.A."/>
            <person name="Rahman M.S."/>
            <person name="Alam M."/>
            <person name="Yahiya A.S."/>
            <person name="Khan M.S."/>
            <person name="Azam M.S."/>
            <person name="Haque T."/>
            <person name="Lashkar M.Z.H."/>
            <person name="Akhand A.I."/>
            <person name="Morshed G."/>
            <person name="Roy S."/>
            <person name="Uddin K.S."/>
            <person name="Rabeya T."/>
            <person name="Hossain A.S."/>
            <person name="Chowdhury A."/>
            <person name="Snigdha A.R."/>
            <person name="Mortoza M.S."/>
            <person name="Matin S.A."/>
            <person name="Hoque S.M.E."/>
            <person name="Islam M.K."/>
            <person name="Roy D.K."/>
            <person name="Haider R."/>
            <person name="Moosa M.M."/>
            <person name="Elias S.M."/>
            <person name="Hasan A.M."/>
            <person name="Jahan S."/>
            <person name="Shafiuddin M."/>
            <person name="Mahmood N."/>
            <person name="Shommy N.S."/>
        </authorList>
    </citation>
    <scope>NUCLEOTIDE SEQUENCE [LARGE SCALE GENOMIC DNA]</scope>
    <source>
        <strain evidence="2">cv. O-4</strain>
    </source>
</reference>
<proteinExistence type="predicted"/>
<dbReference type="EMBL" id="AWUE01011851">
    <property type="protein sequence ID" value="OMP10395.1"/>
    <property type="molecule type" value="Genomic_DNA"/>
</dbReference>
<name>A0A1R3KTJ2_9ROSI</name>
<gene>
    <name evidence="1" type="ORF">COLO4_04542</name>
</gene>
<comment type="caution">
    <text evidence="1">The sequence shown here is derived from an EMBL/GenBank/DDBJ whole genome shotgun (WGS) entry which is preliminary data.</text>
</comment>
<evidence type="ECO:0000313" key="1">
    <source>
        <dbReference type="EMBL" id="OMP10395.1"/>
    </source>
</evidence>
<evidence type="ECO:0000313" key="2">
    <source>
        <dbReference type="Proteomes" id="UP000187203"/>
    </source>
</evidence>
<sequence>MESNFDRNDKIEDAVKAIYQSHESLEALSVRPFPLTLNIFGAPPSTIVFLKRLYLYGPLWASTFILASIPKLEGVKTPLLHQGKDDFVLNGKSIRMIDLVGNKYIRFVIHLPHLETFTFGVEDSLPKGEMTIEISHKKAAVGLGLAALISRAEKLYLANAQTTKMENIARLTSLPPEFLRSIRSHVDDIDNLATLPAVCKILKEIKFLDNNNTLSFPWASSCLISSNFSFVDVGLINTHTHTHTHTNGI</sequence>
<dbReference type="AlphaFoldDB" id="A0A1R3KTJ2"/>
<keyword evidence="2" id="KW-1185">Reference proteome</keyword>